<organism evidence="3 4">
    <name type="scientific">Rhodococcus xishaensis</name>
    <dbReference type="NCBI Taxonomy" id="2487364"/>
    <lineage>
        <taxon>Bacteria</taxon>
        <taxon>Bacillati</taxon>
        <taxon>Actinomycetota</taxon>
        <taxon>Actinomycetes</taxon>
        <taxon>Mycobacteriales</taxon>
        <taxon>Nocardiaceae</taxon>
        <taxon>Rhodococcus</taxon>
    </lineage>
</organism>
<dbReference type="InterPro" id="IPR001173">
    <property type="entry name" value="Glyco_trans_2-like"/>
</dbReference>
<dbReference type="PANTHER" id="PTHR10859:SF91">
    <property type="entry name" value="DOLICHYL-PHOSPHATE BETA-GLUCOSYLTRANSFERASE"/>
    <property type="match status" value="1"/>
</dbReference>
<protein>
    <submittedName>
        <fullName evidence="3">Glycosyltransferase</fullName>
    </submittedName>
</protein>
<evidence type="ECO:0000313" key="3">
    <source>
        <dbReference type="EMBL" id="RVW00138.1"/>
    </source>
</evidence>
<dbReference type="EMBL" id="RKLO01000007">
    <property type="protein sequence ID" value="RVW00138.1"/>
    <property type="molecule type" value="Genomic_DNA"/>
</dbReference>
<evidence type="ECO:0000259" key="2">
    <source>
        <dbReference type="Pfam" id="PF00535"/>
    </source>
</evidence>
<sequence>MRTNSDRGEGSDRGGGEPESDVALSIVIPAHNSGAVLPLTVRRFAERFRGQSVEIIVVENGSTDDTLAICAEIADGWDTAGVSFVPLRSDKGMGNALRAGALASRGSRVLLTADDLPFGFDDIDGADGVERETGRRPAVVIGSKAHPDSVADRGLARAVMTRSFAILRRVILGTRTGDPQGTFLVDGELLRALVPHLIESGFLFTTELDYAVEAAGIRPVEVPIRLSGEHRAHPSRVSAGDVVRMAKGLLSLRRRRSTLRSAASAAGGARSSDR</sequence>
<keyword evidence="4" id="KW-1185">Reference proteome</keyword>
<dbReference type="GO" id="GO:0006487">
    <property type="term" value="P:protein N-linked glycosylation"/>
    <property type="evidence" value="ECO:0007669"/>
    <property type="project" value="TreeGrafter"/>
</dbReference>
<evidence type="ECO:0000256" key="1">
    <source>
        <dbReference type="SAM" id="MobiDB-lite"/>
    </source>
</evidence>
<dbReference type="Gene3D" id="3.90.550.10">
    <property type="entry name" value="Spore Coat Polysaccharide Biosynthesis Protein SpsA, Chain A"/>
    <property type="match status" value="1"/>
</dbReference>
<proteinExistence type="predicted"/>
<dbReference type="InterPro" id="IPR029044">
    <property type="entry name" value="Nucleotide-diphossugar_trans"/>
</dbReference>
<name>A0A438AMR6_9NOCA</name>
<feature type="region of interest" description="Disordered" evidence="1">
    <location>
        <begin position="1"/>
        <end position="20"/>
    </location>
</feature>
<reference evidence="3 4" key="1">
    <citation type="submission" date="2018-11" db="EMBL/GenBank/DDBJ databases">
        <title>Rhodococcus spongicola sp. nov. and Rhodococcus xishaensis sp. nov. from marine sponges.</title>
        <authorList>
            <person name="Li L."/>
            <person name="Lin H.W."/>
        </authorList>
    </citation>
    <scope>NUCLEOTIDE SEQUENCE [LARGE SCALE GENOMIC DNA]</scope>
    <source>
        <strain evidence="3 4">LHW51113</strain>
    </source>
</reference>
<dbReference type="OrthoDB" id="9811884at2"/>
<feature type="compositionally biased region" description="Basic and acidic residues" evidence="1">
    <location>
        <begin position="1"/>
        <end position="16"/>
    </location>
</feature>
<dbReference type="PANTHER" id="PTHR10859">
    <property type="entry name" value="GLYCOSYL TRANSFERASE"/>
    <property type="match status" value="1"/>
</dbReference>
<dbReference type="Proteomes" id="UP000283479">
    <property type="component" value="Unassembled WGS sequence"/>
</dbReference>
<dbReference type="SUPFAM" id="SSF53448">
    <property type="entry name" value="Nucleotide-diphospho-sugar transferases"/>
    <property type="match status" value="1"/>
</dbReference>
<dbReference type="GO" id="GO:0016740">
    <property type="term" value="F:transferase activity"/>
    <property type="evidence" value="ECO:0007669"/>
    <property type="project" value="UniProtKB-KW"/>
</dbReference>
<accession>A0A438AMR6</accession>
<keyword evidence="3" id="KW-0808">Transferase</keyword>
<gene>
    <name evidence="3" type="ORF">EGT50_15940</name>
</gene>
<evidence type="ECO:0000313" key="4">
    <source>
        <dbReference type="Proteomes" id="UP000283479"/>
    </source>
</evidence>
<dbReference type="AlphaFoldDB" id="A0A438AMR6"/>
<feature type="domain" description="Glycosyltransferase 2-like" evidence="2">
    <location>
        <begin position="25"/>
        <end position="115"/>
    </location>
</feature>
<comment type="caution">
    <text evidence="3">The sequence shown here is derived from an EMBL/GenBank/DDBJ whole genome shotgun (WGS) entry which is preliminary data.</text>
</comment>
<dbReference type="Pfam" id="PF00535">
    <property type="entry name" value="Glycos_transf_2"/>
    <property type="match status" value="1"/>
</dbReference>